<accession>A0AA45R3D7</accession>
<reference evidence="2" key="1">
    <citation type="submission" date="2021-04" db="EMBL/GenBank/DDBJ databases">
        <title>Genomic sequence of Actinosynnema pretiosum subsp. pretiosum ATCC 31280 (C-14919).</title>
        <authorList>
            <person name="Bai L."/>
            <person name="Wang X."/>
            <person name="Xiao Y."/>
        </authorList>
    </citation>
    <scope>NUCLEOTIDE SEQUENCE</scope>
    <source>
        <strain evidence="2">ATCC 31280</strain>
    </source>
</reference>
<evidence type="ECO:0000313" key="3">
    <source>
        <dbReference type="Proteomes" id="UP000677152"/>
    </source>
</evidence>
<dbReference type="Proteomes" id="UP000677152">
    <property type="component" value="Chromosome"/>
</dbReference>
<name>A0AA45R3D7_9PSEU</name>
<protein>
    <submittedName>
        <fullName evidence="2">Uncharacterized protein</fullName>
    </submittedName>
</protein>
<evidence type="ECO:0000256" key="1">
    <source>
        <dbReference type="SAM" id="MobiDB-lite"/>
    </source>
</evidence>
<dbReference type="EMBL" id="CP073249">
    <property type="protein sequence ID" value="QUF03468.1"/>
    <property type="molecule type" value="Genomic_DNA"/>
</dbReference>
<organism evidence="2 3">
    <name type="scientific">Actinosynnema pretiosum subsp. pretiosum</name>
    <dbReference type="NCBI Taxonomy" id="103721"/>
    <lineage>
        <taxon>Bacteria</taxon>
        <taxon>Bacillati</taxon>
        <taxon>Actinomycetota</taxon>
        <taxon>Actinomycetes</taxon>
        <taxon>Pseudonocardiales</taxon>
        <taxon>Pseudonocardiaceae</taxon>
        <taxon>Actinosynnema</taxon>
    </lineage>
</organism>
<evidence type="ECO:0000313" key="2">
    <source>
        <dbReference type="EMBL" id="QUF03468.1"/>
    </source>
</evidence>
<feature type="compositionally biased region" description="Low complexity" evidence="1">
    <location>
        <begin position="67"/>
        <end position="82"/>
    </location>
</feature>
<gene>
    <name evidence="2" type="ORF">KCV87_29320</name>
</gene>
<dbReference type="AlphaFoldDB" id="A0AA45R3D7"/>
<feature type="region of interest" description="Disordered" evidence="1">
    <location>
        <begin position="61"/>
        <end position="88"/>
    </location>
</feature>
<sequence>MTAELPPRRPMPPEVRERLRRRVLGRSALGRNARVVPLTAAATAAALALGGVVLSGVARDESPAVRPTVSDAPPTTTTPSTSDEPHAWIESPTSEDLLRCGLTSARQVVVLPHSRLVVGDEPCELSGTGVYRTEDRRTGVFTNGTRVLHFREGLLVGVAPAPDGLLVSAGGASSEQSGPSTALMSTSTGDGVFLVRTKDWRTLSLTFGGDRTMTATLTDDEIGGLRRTEPLPEGSGVDEAAGRCADQAWLTGRITDPARWRPVVATRPDAGEQVLVLGNGSGSFLACPTWDWQSRPHTATKPLSGKDFAVLSSDARAGSSTRYLAGVVGERVTAVELTDAQGRPAAEVVLENGWFAARFTDQPEGAARPDYRVRVLAGEEVLRDGLATTN</sequence>
<proteinExistence type="predicted"/>